<keyword evidence="1" id="KW-1133">Transmembrane helix</keyword>
<dbReference type="EMBL" id="JAXUIC010000006">
    <property type="protein sequence ID" value="KAK4587156.1"/>
    <property type="molecule type" value="Genomic_DNA"/>
</dbReference>
<keyword evidence="3" id="KW-1185">Reference proteome</keyword>
<keyword evidence="1" id="KW-0472">Membrane</keyword>
<dbReference type="AlphaFoldDB" id="A0AAN7IV37"/>
<reference evidence="2 3" key="1">
    <citation type="journal article" date="2023" name="G3 (Bethesda)">
        <title>A haplotype-resolved chromosome-scale genome for Quercus rubra L. provides insights into the genetics of adaptive traits for red oak species.</title>
        <authorList>
            <person name="Kapoor B."/>
            <person name="Jenkins J."/>
            <person name="Schmutz J."/>
            <person name="Zhebentyayeva T."/>
            <person name="Kuelheim C."/>
            <person name="Coggeshall M."/>
            <person name="Heim C."/>
            <person name="Lasky J.R."/>
            <person name="Leites L."/>
            <person name="Islam-Faridi N."/>
            <person name="Romero-Severson J."/>
            <person name="DeLeo V.L."/>
            <person name="Lucas S.M."/>
            <person name="Lazic D."/>
            <person name="Gailing O."/>
            <person name="Carlson J."/>
            <person name="Staton M."/>
        </authorList>
    </citation>
    <scope>NUCLEOTIDE SEQUENCE [LARGE SCALE GENOMIC DNA]</scope>
    <source>
        <strain evidence="2">Pseudo-F2</strain>
    </source>
</reference>
<organism evidence="2 3">
    <name type="scientific">Quercus rubra</name>
    <name type="common">Northern red oak</name>
    <name type="synonym">Quercus borealis</name>
    <dbReference type="NCBI Taxonomy" id="3512"/>
    <lineage>
        <taxon>Eukaryota</taxon>
        <taxon>Viridiplantae</taxon>
        <taxon>Streptophyta</taxon>
        <taxon>Embryophyta</taxon>
        <taxon>Tracheophyta</taxon>
        <taxon>Spermatophyta</taxon>
        <taxon>Magnoliopsida</taxon>
        <taxon>eudicotyledons</taxon>
        <taxon>Gunneridae</taxon>
        <taxon>Pentapetalae</taxon>
        <taxon>rosids</taxon>
        <taxon>fabids</taxon>
        <taxon>Fagales</taxon>
        <taxon>Fagaceae</taxon>
        <taxon>Quercus</taxon>
    </lineage>
</organism>
<dbReference type="PANTHER" id="PTHR33982:SF4">
    <property type="entry name" value="TRANSMEMBRANE PROTEIN"/>
    <property type="match status" value="1"/>
</dbReference>
<dbReference type="PANTHER" id="PTHR33982">
    <property type="entry name" value="OUTER ENVELOPE MEMBRANE PROTEIN 7-RELATED"/>
    <property type="match status" value="1"/>
</dbReference>
<evidence type="ECO:0000313" key="3">
    <source>
        <dbReference type="Proteomes" id="UP001324115"/>
    </source>
</evidence>
<dbReference type="Proteomes" id="UP001324115">
    <property type="component" value="Unassembled WGS sequence"/>
</dbReference>
<evidence type="ECO:0000313" key="2">
    <source>
        <dbReference type="EMBL" id="KAK4587156.1"/>
    </source>
</evidence>
<proteinExistence type="predicted"/>
<dbReference type="InterPro" id="IPR038944">
    <property type="entry name" value="OEP7-like"/>
</dbReference>
<keyword evidence="1" id="KW-0812">Transmembrane</keyword>
<name>A0AAN7IV37_QUERU</name>
<feature type="transmembrane region" description="Helical" evidence="1">
    <location>
        <begin position="12"/>
        <end position="31"/>
    </location>
</feature>
<gene>
    <name evidence="2" type="ORF">RGQ29_024039</name>
</gene>
<evidence type="ECO:0000256" key="1">
    <source>
        <dbReference type="SAM" id="Phobius"/>
    </source>
</evidence>
<protein>
    <submittedName>
        <fullName evidence="2">Uncharacterized protein</fullName>
    </submittedName>
</protein>
<accession>A0AAN7IV37</accession>
<sequence length="53" mass="5903">MKQTTKLNTIRSGIVVIGALAFGYLNFQLGFKPFLEQAQETLQKSDSDPSQQN</sequence>
<comment type="caution">
    <text evidence="2">The sequence shown here is derived from an EMBL/GenBank/DDBJ whole genome shotgun (WGS) entry which is preliminary data.</text>
</comment>